<comment type="subcellular location">
    <subcellularLocation>
        <location evidence="1">Cytoplasm</location>
        <location evidence="1">Cytosol</location>
    </subcellularLocation>
</comment>
<gene>
    <name evidence="9" type="ORF">QTP70_033381</name>
</gene>
<keyword evidence="10" id="KW-1185">Reference proteome</keyword>
<dbReference type="GO" id="GO:0005829">
    <property type="term" value="C:cytosol"/>
    <property type="evidence" value="ECO:0007669"/>
    <property type="project" value="UniProtKB-SubCell"/>
</dbReference>
<dbReference type="GO" id="GO:0003094">
    <property type="term" value="P:glomerular filtration"/>
    <property type="evidence" value="ECO:0007669"/>
    <property type="project" value="UniProtKB-ARBA"/>
</dbReference>
<dbReference type="FunFam" id="2.30.29.30:FF:000013">
    <property type="entry name" value="Putative TBC1 domain family member 8B"/>
    <property type="match status" value="1"/>
</dbReference>
<protein>
    <recommendedName>
        <fullName evidence="5">TBC1 domain family member 8B</fullName>
    </recommendedName>
</protein>
<feature type="coiled-coil region" evidence="6">
    <location>
        <begin position="1207"/>
        <end position="1234"/>
    </location>
</feature>
<evidence type="ECO:0000313" key="10">
    <source>
        <dbReference type="Proteomes" id="UP001274896"/>
    </source>
</evidence>
<dbReference type="SMART" id="SM00568">
    <property type="entry name" value="GRAM"/>
    <property type="match status" value="2"/>
</dbReference>
<dbReference type="FunFam" id="1.10.8.270:FF:000002">
    <property type="entry name" value="TBC1 domain family member 9B"/>
    <property type="match status" value="1"/>
</dbReference>
<dbReference type="EMBL" id="JAUCMX010000027">
    <property type="protein sequence ID" value="KAK3509402.1"/>
    <property type="molecule type" value="Genomic_DNA"/>
</dbReference>
<evidence type="ECO:0000256" key="2">
    <source>
        <dbReference type="ARBA" id="ARBA00022468"/>
    </source>
</evidence>
<evidence type="ECO:0000256" key="7">
    <source>
        <dbReference type="SAM" id="MobiDB-lite"/>
    </source>
</evidence>
<dbReference type="Gene3D" id="2.30.29.30">
    <property type="entry name" value="Pleckstrin-homology domain (PH domain)/Phosphotyrosine-binding domain (PTB)"/>
    <property type="match status" value="2"/>
</dbReference>
<evidence type="ECO:0000256" key="1">
    <source>
        <dbReference type="ARBA" id="ARBA00004514"/>
    </source>
</evidence>
<dbReference type="FunFam" id="1.10.472.80:FF:000023">
    <property type="entry name" value="TBC1 domain family member 8B"/>
    <property type="match status" value="1"/>
</dbReference>
<keyword evidence="6" id="KW-0175">Coiled coil</keyword>
<evidence type="ECO:0000313" key="9">
    <source>
        <dbReference type="EMBL" id="KAK3509402.1"/>
    </source>
</evidence>
<dbReference type="Pfam" id="PF02893">
    <property type="entry name" value="GRAM"/>
    <property type="match status" value="2"/>
</dbReference>
<comment type="caution">
    <text evidence="9">The sequence shown here is derived from an EMBL/GenBank/DDBJ whole genome shotgun (WGS) entry which is preliminary data.</text>
</comment>
<evidence type="ECO:0000256" key="5">
    <source>
        <dbReference type="ARBA" id="ARBA00067411"/>
    </source>
</evidence>
<dbReference type="InterPro" id="IPR011993">
    <property type="entry name" value="PH-like_dom_sf"/>
</dbReference>
<feature type="compositionally biased region" description="Low complexity" evidence="7">
    <location>
        <begin position="1288"/>
        <end position="1304"/>
    </location>
</feature>
<dbReference type="SMART" id="SM00164">
    <property type="entry name" value="TBC"/>
    <property type="match status" value="1"/>
</dbReference>
<proteinExistence type="predicted"/>
<dbReference type="PANTHER" id="PTHR47666">
    <property type="entry name" value="PROTEIN VASCULAR ASSOCIATED DEATH 1, CHLOROPLASTIC"/>
    <property type="match status" value="1"/>
</dbReference>
<dbReference type="InterPro" id="IPR000195">
    <property type="entry name" value="Rab-GAP-TBC_dom"/>
</dbReference>
<dbReference type="PANTHER" id="PTHR47666:SF4">
    <property type="entry name" value="TBC1 DOMAIN FAMILY MEMBER 8B"/>
    <property type="match status" value="1"/>
</dbReference>
<dbReference type="GO" id="GO:0005096">
    <property type="term" value="F:GTPase activator activity"/>
    <property type="evidence" value="ECO:0007669"/>
    <property type="project" value="UniProtKB-KW"/>
</dbReference>
<dbReference type="SUPFAM" id="SSF47923">
    <property type="entry name" value="Ypt/Rab-GAP domain of gyp1p"/>
    <property type="match status" value="2"/>
</dbReference>
<dbReference type="Pfam" id="PF00566">
    <property type="entry name" value="RabGAP-TBC"/>
    <property type="match status" value="1"/>
</dbReference>
<sequence>MWLKPEEVLLKNALKLWVTEKSNDYFILQRRRGHGDSSAGLTGLLVGTLDTVFDSTAKVAPYRILHQTPDSQVYWNIACGASLDEISQHWDWLQLNIMRTLSVFDSGDDITSFVQGKIRGLIVEEDKVSAEDPERFREAALRFERLFSLPKKEKLVTYFSCSYWKGRVPNQGWIYLSTNFLCFYSYLLGNEVKLVFCWCEVSRLERSSSVLLTECIRVCVKEEDHYFSMFLRLQHTYELMQQLADYAISRMFDKETYNTQHPLRDPLHITQRCLEAHMRSQAFRSFFRLPRNENLCEVHECFLWLPFSHTHTLGKICVSERYVCFSSQDGNQCTVIIPLCEVVSVEVLNRSSRALSVCVRGKRAFRFSEVRDLDHLASTIRKCVTSSSPQHSHSAQFSLCDDEEEMMVGQVPVPVPAVSTEALMNVFHPHDAENLDPKMLKERMKEQSWQIHFAEYGRGSAMFRTRKTRELVARGLPETLRGELWMLFSVGAVNEMAAHPGYYASLVDESVCVSSSIACDEIERDLHRSLPEHPAFQSDRGISALRRVLTAYANHNPAIGYCQAMNILASVLLLYASEEEAFWLLVSVCERMLPDYFNRRIIGALVDQAVFEEMMRDHLSQLTDHMTELSFLSSLSLSWFLTLFISVLPIESSVSVLDCFFYDGIRFVLQLALTIIHHNMSRLLRCHDDAEAVTALNRFFDGVVNKDSPLPATVQQATAATNHRADQDTVDISDLIREAYERFSDITWEDVENMRKRNKLYVIHTLEETTKQNVLRVVAQDVKFDISHLEELYLLFKVTHIQHTHTQTSSTMVVTKTKFLLTTPYTAPLAHYTLHALHPTPLLTTPYTLLTTPYTLLTTPYTLLTTPYTCSLHPTPCSLHPTPCSLHPTSYTLHPAHYTLHLHPTPCSLHPTSYTLHPAHYTLHPTHPTPCSLHPTPTPYTCSLHPTPLLTTPYTLLTTPYTLLTTPYTLLTTPYIPTPYTLLTTPYTLLTTPYTLLTTPYILHPTPCSLHPTSYTLHPAHYTLHPTPYTLLTTPYTLLTTPYTLLTTPYTLLTTPYTLLTTPYILHPTPCSLHPTSYTLHPAHYTLHPAHYTLHPAHYTLHSADYTLHPTPYTLLTTPYTLLTTPYILHPTPYTLLTTPYTLLTTPYILHPTPCSLYPSSYPLFPIPDKLLFTNTHLSVMKQLCFCRLEHADDGVIKKSPERARGKVDLQEYLKQWQDELQKKEENIKDLPRIKQAEFVLLSKTLYNIFHGDEQEELLYRAVARVTSLLLRMEEAGRKLQNSPSRPAPQATPQVPQATPTTQQEGNASPQTPGSLSTDHSPSPDTGSASSATSSPTGTGSSAQTTPPDTPSPPDGSSDWSFSFEQILASLLNEPCVVTFFERTTDVHVAITYAHTHQLTS</sequence>
<accession>A0AAE0ULQ3</accession>
<evidence type="ECO:0000259" key="8">
    <source>
        <dbReference type="PROSITE" id="PS50086"/>
    </source>
</evidence>
<name>A0AAE0ULQ3_9TELE</name>
<evidence type="ECO:0000256" key="6">
    <source>
        <dbReference type="SAM" id="Coils"/>
    </source>
</evidence>
<dbReference type="InterPro" id="IPR035969">
    <property type="entry name" value="Rab-GAP_TBC_sf"/>
</dbReference>
<keyword evidence="2" id="KW-0343">GTPase activation</keyword>
<reference evidence="9" key="1">
    <citation type="submission" date="2023-06" db="EMBL/GenBank/DDBJ databases">
        <title>Male Hemibagrus guttatus genome.</title>
        <authorList>
            <person name="Bian C."/>
        </authorList>
    </citation>
    <scope>NUCLEOTIDE SEQUENCE</scope>
    <source>
        <strain evidence="9">Male_cb2023</strain>
        <tissue evidence="9">Muscle</tissue>
    </source>
</reference>
<keyword evidence="4" id="KW-0677">Repeat</keyword>
<feature type="region of interest" description="Disordered" evidence="7">
    <location>
        <begin position="1277"/>
        <end position="1361"/>
    </location>
</feature>
<dbReference type="InterPro" id="IPR004182">
    <property type="entry name" value="GRAM"/>
</dbReference>
<dbReference type="Gene3D" id="1.10.8.270">
    <property type="entry name" value="putative rabgap domain of human tbc1 domain family member 14 like domains"/>
    <property type="match status" value="1"/>
</dbReference>
<feature type="compositionally biased region" description="Polar residues" evidence="7">
    <location>
        <begin position="1305"/>
        <end position="1320"/>
    </location>
</feature>
<evidence type="ECO:0000256" key="4">
    <source>
        <dbReference type="ARBA" id="ARBA00022737"/>
    </source>
</evidence>
<organism evidence="9 10">
    <name type="scientific">Hemibagrus guttatus</name>
    <dbReference type="NCBI Taxonomy" id="175788"/>
    <lineage>
        <taxon>Eukaryota</taxon>
        <taxon>Metazoa</taxon>
        <taxon>Chordata</taxon>
        <taxon>Craniata</taxon>
        <taxon>Vertebrata</taxon>
        <taxon>Euteleostomi</taxon>
        <taxon>Actinopterygii</taxon>
        <taxon>Neopterygii</taxon>
        <taxon>Teleostei</taxon>
        <taxon>Ostariophysi</taxon>
        <taxon>Siluriformes</taxon>
        <taxon>Bagridae</taxon>
        <taxon>Hemibagrus</taxon>
    </lineage>
</organism>
<evidence type="ECO:0000256" key="3">
    <source>
        <dbReference type="ARBA" id="ARBA00022490"/>
    </source>
</evidence>
<feature type="domain" description="Rab-GAP TBC" evidence="8">
    <location>
        <begin position="475"/>
        <end position="664"/>
    </location>
</feature>
<dbReference type="Proteomes" id="UP001274896">
    <property type="component" value="Unassembled WGS sequence"/>
</dbReference>
<dbReference type="PROSITE" id="PS50086">
    <property type="entry name" value="TBC_RABGAP"/>
    <property type="match status" value="1"/>
</dbReference>
<feature type="compositionally biased region" description="Low complexity" evidence="7">
    <location>
        <begin position="1321"/>
        <end position="1347"/>
    </location>
</feature>
<dbReference type="Gene3D" id="1.10.472.80">
    <property type="entry name" value="Ypt/Rab-GAP domain of gyp1p, domain 3"/>
    <property type="match status" value="1"/>
</dbReference>
<keyword evidence="3" id="KW-0963">Cytoplasm</keyword>